<dbReference type="InterPro" id="IPR051532">
    <property type="entry name" value="Ester_Hydrolysis_Enzymes"/>
</dbReference>
<dbReference type="PANTHER" id="PTHR30383">
    <property type="entry name" value="THIOESTERASE 1/PROTEASE 1/LYSOPHOSPHOLIPASE L1"/>
    <property type="match status" value="1"/>
</dbReference>
<evidence type="ECO:0000313" key="2">
    <source>
        <dbReference type="EMBL" id="MBB3941712.1"/>
    </source>
</evidence>
<dbReference type="InterPro" id="IPR013830">
    <property type="entry name" value="SGNH_hydro"/>
</dbReference>
<evidence type="ECO:0000313" key="3">
    <source>
        <dbReference type="Proteomes" id="UP000561459"/>
    </source>
</evidence>
<dbReference type="EMBL" id="JACIDY010000015">
    <property type="protein sequence ID" value="MBB3941712.1"/>
    <property type="molecule type" value="Genomic_DNA"/>
</dbReference>
<evidence type="ECO:0000259" key="1">
    <source>
        <dbReference type="Pfam" id="PF13472"/>
    </source>
</evidence>
<accession>A0A7W6CB50</accession>
<dbReference type="SUPFAM" id="SSF52266">
    <property type="entry name" value="SGNH hydrolase"/>
    <property type="match status" value="1"/>
</dbReference>
<dbReference type="PANTHER" id="PTHR30383:SF29">
    <property type="entry name" value="SGNH HYDROLASE-TYPE ESTERASE DOMAIN-CONTAINING PROTEIN"/>
    <property type="match status" value="1"/>
</dbReference>
<name>A0A7W6CB50_9SPHN</name>
<dbReference type="Gene3D" id="3.40.50.1110">
    <property type="entry name" value="SGNH hydrolase"/>
    <property type="match status" value="1"/>
</dbReference>
<feature type="domain" description="SGNH hydrolase-type esterase" evidence="1">
    <location>
        <begin position="7"/>
        <end position="149"/>
    </location>
</feature>
<dbReference type="GO" id="GO:0016788">
    <property type="term" value="F:hydrolase activity, acting on ester bonds"/>
    <property type="evidence" value="ECO:0007669"/>
    <property type="project" value="UniProtKB-ARBA"/>
</dbReference>
<dbReference type="Pfam" id="PF13472">
    <property type="entry name" value="Lipase_GDSL_2"/>
    <property type="match status" value="1"/>
</dbReference>
<dbReference type="AlphaFoldDB" id="A0A7W6CB50"/>
<keyword evidence="3" id="KW-1185">Reference proteome</keyword>
<comment type="caution">
    <text evidence="2">The sequence shown here is derived from an EMBL/GenBank/DDBJ whole genome shotgun (WGS) entry which is preliminary data.</text>
</comment>
<organism evidence="2 3">
    <name type="scientific">Novosphingobium fluoreni</name>
    <dbReference type="NCBI Taxonomy" id="1391222"/>
    <lineage>
        <taxon>Bacteria</taxon>
        <taxon>Pseudomonadati</taxon>
        <taxon>Pseudomonadota</taxon>
        <taxon>Alphaproteobacteria</taxon>
        <taxon>Sphingomonadales</taxon>
        <taxon>Sphingomonadaceae</taxon>
        <taxon>Novosphingobium</taxon>
    </lineage>
</organism>
<dbReference type="RefSeq" id="WP_183618882.1">
    <property type="nucleotide sequence ID" value="NZ_JACIDY010000015.1"/>
</dbReference>
<dbReference type="Proteomes" id="UP000561459">
    <property type="component" value="Unassembled WGS sequence"/>
</dbReference>
<proteinExistence type="predicted"/>
<reference evidence="2 3" key="1">
    <citation type="submission" date="2020-08" db="EMBL/GenBank/DDBJ databases">
        <title>Genomic Encyclopedia of Type Strains, Phase IV (KMG-IV): sequencing the most valuable type-strain genomes for metagenomic binning, comparative biology and taxonomic classification.</title>
        <authorList>
            <person name="Goeker M."/>
        </authorList>
    </citation>
    <scope>NUCLEOTIDE SEQUENCE [LARGE SCALE GENOMIC DNA]</scope>
    <source>
        <strain evidence="2 3">DSM 27568</strain>
    </source>
</reference>
<gene>
    <name evidence="2" type="ORF">GGR39_003393</name>
</gene>
<protein>
    <submittedName>
        <fullName evidence="2">Lysophospholipase L1-like esterase</fullName>
    </submittedName>
</protein>
<sequence length="177" mass="19298">MHKWTTLATDMAPWRAYNRGVNGATIQAVRQMFANEVSKEKPRAIVLYLGDNDIADGLGTDTVVAELRGIIAIKRRLYGNTPTFVISIKPSPGRIAFAEQQRSYNRQAAGIASDASDIVFVDVARQFLVNGRPGDFYAPDGVHLNAAGYIILTRGVHLTLSKRLSQPGTNLCGPQLT</sequence>
<dbReference type="InterPro" id="IPR036514">
    <property type="entry name" value="SGNH_hydro_sf"/>
</dbReference>